<sequence>MSYEPPSYGAQPTTEPEGIPVCPRHPDRVSYVRCQRCGRPTCGECQRPAAVGIQCVDCVNEAQRAMPVQRTAFGGKVQAGGRPIVTYAIIAITALTFLLQFAVPGLQRELLYAGILTGSEPWRMLTAALLHSQGMIFHILFNMYLLYAIGGMLEPLLGRARFLALYILSAIGGSVAVLWLEDPRVAVIGASGAVFGLFGALLIIMRQRRVNYTGILVTVAINLVLGFIPGFNISWQAHVGGLIVGLAMGAIFAYTPAGPRRATLQWAGIAVVVAALLVLTYLGWIMLPSRYLG</sequence>
<dbReference type="InterPro" id="IPR050925">
    <property type="entry name" value="Rhomboid_protease_S54"/>
</dbReference>
<dbReference type="GO" id="GO:0016020">
    <property type="term" value="C:membrane"/>
    <property type="evidence" value="ECO:0007669"/>
    <property type="project" value="UniProtKB-SubCell"/>
</dbReference>
<evidence type="ECO:0000256" key="5">
    <source>
        <dbReference type="ARBA" id="ARBA00022989"/>
    </source>
</evidence>
<keyword evidence="6 8" id="KW-0472">Membrane</keyword>
<keyword evidence="5 8" id="KW-1133">Transmembrane helix</keyword>
<keyword evidence="10" id="KW-0645">Protease</keyword>
<dbReference type="GO" id="GO:0006508">
    <property type="term" value="P:proteolysis"/>
    <property type="evidence" value="ECO:0007669"/>
    <property type="project" value="UniProtKB-KW"/>
</dbReference>
<proteinExistence type="inferred from homology"/>
<comment type="similarity">
    <text evidence="2">Belongs to the peptidase S54 family.</text>
</comment>
<feature type="domain" description="Peptidase S54 rhomboid" evidence="9">
    <location>
        <begin position="120"/>
        <end position="253"/>
    </location>
</feature>
<dbReference type="Gene3D" id="1.20.1540.10">
    <property type="entry name" value="Rhomboid-like"/>
    <property type="match status" value="1"/>
</dbReference>
<evidence type="ECO:0000256" key="3">
    <source>
        <dbReference type="ARBA" id="ARBA00022692"/>
    </source>
</evidence>
<feature type="transmembrane region" description="Helical" evidence="8">
    <location>
        <begin position="162"/>
        <end position="180"/>
    </location>
</feature>
<evidence type="ECO:0000256" key="6">
    <source>
        <dbReference type="ARBA" id="ARBA00023136"/>
    </source>
</evidence>
<keyword evidence="3 8" id="KW-0812">Transmembrane</keyword>
<keyword evidence="11" id="KW-1185">Reference proteome</keyword>
<reference evidence="10 11" key="1">
    <citation type="submission" date="2020-08" db="EMBL/GenBank/DDBJ databases">
        <title>Sequencing the genomes of 1000 actinobacteria strains.</title>
        <authorList>
            <person name="Klenk H.-P."/>
        </authorList>
    </citation>
    <scope>NUCLEOTIDE SEQUENCE [LARGE SCALE GENOMIC DNA]</scope>
    <source>
        <strain evidence="10 11">DSM 23694</strain>
    </source>
</reference>
<feature type="transmembrane region" description="Helical" evidence="8">
    <location>
        <begin position="84"/>
        <end position="103"/>
    </location>
</feature>
<keyword evidence="4" id="KW-0378">Hydrolase</keyword>
<comment type="subcellular location">
    <subcellularLocation>
        <location evidence="1">Membrane</location>
        <topology evidence="1">Multi-pass membrane protein</topology>
    </subcellularLocation>
</comment>
<dbReference type="AlphaFoldDB" id="A0A7W8YC84"/>
<dbReference type="RefSeq" id="WP_183643157.1">
    <property type="nucleotide sequence ID" value="NZ_JACHBL010000001.1"/>
</dbReference>
<evidence type="ECO:0000256" key="1">
    <source>
        <dbReference type="ARBA" id="ARBA00004141"/>
    </source>
</evidence>
<dbReference type="PANTHER" id="PTHR43731:SF14">
    <property type="entry name" value="PRESENILIN-ASSOCIATED RHOMBOID-LIKE PROTEIN, MITOCHONDRIAL"/>
    <property type="match status" value="1"/>
</dbReference>
<feature type="transmembrane region" description="Helical" evidence="8">
    <location>
        <begin position="237"/>
        <end position="254"/>
    </location>
</feature>
<feature type="transmembrane region" description="Helical" evidence="8">
    <location>
        <begin position="186"/>
        <end position="205"/>
    </location>
</feature>
<feature type="transmembrane region" description="Helical" evidence="8">
    <location>
        <begin position="212"/>
        <end position="231"/>
    </location>
</feature>
<evidence type="ECO:0000259" key="9">
    <source>
        <dbReference type="Pfam" id="PF01694"/>
    </source>
</evidence>
<dbReference type="Pfam" id="PF01694">
    <property type="entry name" value="Rhomboid"/>
    <property type="match status" value="1"/>
</dbReference>
<dbReference type="InterPro" id="IPR035952">
    <property type="entry name" value="Rhomboid-like_sf"/>
</dbReference>
<accession>A0A7W8YC84</accession>
<dbReference type="PANTHER" id="PTHR43731">
    <property type="entry name" value="RHOMBOID PROTEASE"/>
    <property type="match status" value="1"/>
</dbReference>
<evidence type="ECO:0000313" key="11">
    <source>
        <dbReference type="Proteomes" id="UP000523863"/>
    </source>
</evidence>
<evidence type="ECO:0000256" key="4">
    <source>
        <dbReference type="ARBA" id="ARBA00022801"/>
    </source>
</evidence>
<evidence type="ECO:0000256" key="2">
    <source>
        <dbReference type="ARBA" id="ARBA00009045"/>
    </source>
</evidence>
<dbReference type="GO" id="GO:0004252">
    <property type="term" value="F:serine-type endopeptidase activity"/>
    <property type="evidence" value="ECO:0007669"/>
    <property type="project" value="InterPro"/>
</dbReference>
<evidence type="ECO:0000256" key="7">
    <source>
        <dbReference type="SAM" id="MobiDB-lite"/>
    </source>
</evidence>
<dbReference type="InterPro" id="IPR022764">
    <property type="entry name" value="Peptidase_S54_rhomboid_dom"/>
</dbReference>
<gene>
    <name evidence="10" type="ORF">BKA12_001934</name>
</gene>
<evidence type="ECO:0000256" key="8">
    <source>
        <dbReference type="SAM" id="Phobius"/>
    </source>
</evidence>
<feature type="transmembrane region" description="Helical" evidence="8">
    <location>
        <begin position="123"/>
        <end position="150"/>
    </location>
</feature>
<feature type="transmembrane region" description="Helical" evidence="8">
    <location>
        <begin position="266"/>
        <end position="287"/>
    </location>
</feature>
<feature type="region of interest" description="Disordered" evidence="7">
    <location>
        <begin position="1"/>
        <end position="21"/>
    </location>
</feature>
<dbReference type="EMBL" id="JACHBL010000001">
    <property type="protein sequence ID" value="MBB5598854.1"/>
    <property type="molecule type" value="Genomic_DNA"/>
</dbReference>
<comment type="caution">
    <text evidence="10">The sequence shown here is derived from an EMBL/GenBank/DDBJ whole genome shotgun (WGS) entry which is preliminary data.</text>
</comment>
<organism evidence="10 11">
    <name type="scientific">Neomicrococcus lactis</name>
    <dbReference type="NCBI Taxonomy" id="732241"/>
    <lineage>
        <taxon>Bacteria</taxon>
        <taxon>Bacillati</taxon>
        <taxon>Actinomycetota</taxon>
        <taxon>Actinomycetes</taxon>
        <taxon>Micrococcales</taxon>
        <taxon>Micrococcaceae</taxon>
        <taxon>Neomicrococcus</taxon>
    </lineage>
</organism>
<name>A0A7W8YC84_9MICC</name>
<evidence type="ECO:0000313" key="10">
    <source>
        <dbReference type="EMBL" id="MBB5598854.1"/>
    </source>
</evidence>
<dbReference type="Proteomes" id="UP000523863">
    <property type="component" value="Unassembled WGS sequence"/>
</dbReference>
<protein>
    <submittedName>
        <fullName evidence="10">Membrane associated rhomboid family serine protease</fullName>
    </submittedName>
</protein>
<dbReference type="SUPFAM" id="SSF144091">
    <property type="entry name" value="Rhomboid-like"/>
    <property type="match status" value="1"/>
</dbReference>